<evidence type="ECO:0000313" key="20">
    <source>
        <dbReference type="Proteomes" id="UP000286921"/>
    </source>
</evidence>
<evidence type="ECO:0000256" key="2">
    <source>
        <dbReference type="ARBA" id="ARBA00004834"/>
    </source>
</evidence>
<keyword evidence="12" id="KW-0326">Glycosidase</keyword>
<dbReference type="SUPFAM" id="SSF75005">
    <property type="entry name" value="Arabinanase/levansucrase/invertase"/>
    <property type="match status" value="1"/>
</dbReference>
<keyword evidence="10" id="KW-0804">Transcription</keyword>
<evidence type="ECO:0000256" key="6">
    <source>
        <dbReference type="ARBA" id="ARBA00022801"/>
    </source>
</evidence>
<evidence type="ECO:0000256" key="15">
    <source>
        <dbReference type="PIRSR" id="PIRSR606710-2"/>
    </source>
</evidence>
<keyword evidence="20" id="KW-1185">Reference proteome</keyword>
<dbReference type="GO" id="GO:0008270">
    <property type="term" value="F:zinc ion binding"/>
    <property type="evidence" value="ECO:0007669"/>
    <property type="project" value="InterPro"/>
</dbReference>
<dbReference type="FunFam" id="2.115.10.20:FF:000005">
    <property type="entry name" value="Arabinan endo-1,5-alpha-L-arabinosidase"/>
    <property type="match status" value="1"/>
</dbReference>
<dbReference type="InterPro" id="IPR036864">
    <property type="entry name" value="Zn2-C6_fun-type_DNA-bd_sf"/>
</dbReference>
<comment type="caution">
    <text evidence="19">The sequence shown here is derived from an EMBL/GenBank/DDBJ whole genome shotgun (WGS) entry which is preliminary data.</text>
</comment>
<dbReference type="PROSITE" id="PS50048">
    <property type="entry name" value="ZN2_CY6_FUNGAL_2"/>
    <property type="match status" value="1"/>
</dbReference>
<evidence type="ECO:0000256" key="1">
    <source>
        <dbReference type="ARBA" id="ARBA00000375"/>
    </source>
</evidence>
<dbReference type="SUPFAM" id="SSF57701">
    <property type="entry name" value="Zn2/Cys6 DNA-binding domain"/>
    <property type="match status" value="1"/>
</dbReference>
<comment type="pathway">
    <text evidence="2">Glycan metabolism; L-arabinan degradation.</text>
</comment>
<gene>
    <name evidence="19" type="ORF">AAWM_02859</name>
</gene>
<dbReference type="PRINTS" id="PR00081">
    <property type="entry name" value="GDHRDH"/>
</dbReference>
<dbReference type="STRING" id="105351.A0A401KKW8"/>
<evidence type="ECO:0000256" key="14">
    <source>
        <dbReference type="PIRSR" id="PIRSR606710-1"/>
    </source>
</evidence>
<dbReference type="EC" id="3.2.1.99" evidence="4"/>
<feature type="region of interest" description="Disordered" evidence="16">
    <location>
        <begin position="463"/>
        <end position="509"/>
    </location>
</feature>
<evidence type="ECO:0000256" key="4">
    <source>
        <dbReference type="ARBA" id="ARBA00012586"/>
    </source>
</evidence>
<keyword evidence="11" id="KW-0539">Nucleus</keyword>
<dbReference type="GO" id="GO:0000272">
    <property type="term" value="P:polysaccharide catabolic process"/>
    <property type="evidence" value="ECO:0007669"/>
    <property type="project" value="UniProtKB-ARBA"/>
</dbReference>
<dbReference type="Pfam" id="PF13561">
    <property type="entry name" value="adh_short_C2"/>
    <property type="match status" value="1"/>
</dbReference>
<dbReference type="PANTHER" id="PTHR43301">
    <property type="entry name" value="ARABINAN ENDO-1,5-ALPHA-L-ARABINOSIDASE"/>
    <property type="match status" value="1"/>
</dbReference>
<feature type="site" description="Important for catalytic activity, responsible for pKa modulation of the active site Glu and correct orientation of both the proton donor and substrate" evidence="15">
    <location>
        <position position="149"/>
    </location>
</feature>
<evidence type="ECO:0000256" key="11">
    <source>
        <dbReference type="ARBA" id="ARBA00023242"/>
    </source>
</evidence>
<evidence type="ECO:0000256" key="3">
    <source>
        <dbReference type="ARBA" id="ARBA00009865"/>
    </source>
</evidence>
<evidence type="ECO:0000313" key="19">
    <source>
        <dbReference type="EMBL" id="GCB19974.1"/>
    </source>
</evidence>
<comment type="catalytic activity">
    <reaction evidence="1">
        <text>Endohydrolysis of (1-&gt;5)-alpha-arabinofuranosidic linkages in (1-&gt;5)-arabinans.</text>
        <dbReference type="EC" id="3.2.1.99"/>
    </reaction>
</comment>
<dbReference type="CDD" id="cd00067">
    <property type="entry name" value="GAL4"/>
    <property type="match status" value="1"/>
</dbReference>
<evidence type="ECO:0000259" key="18">
    <source>
        <dbReference type="PROSITE" id="PS50048"/>
    </source>
</evidence>
<evidence type="ECO:0000256" key="16">
    <source>
        <dbReference type="SAM" id="MobiDB-lite"/>
    </source>
</evidence>
<dbReference type="PANTHER" id="PTHR43301:SF3">
    <property type="entry name" value="ARABINAN ENDO-1,5-ALPHA-L-ARABINOSIDASE A-RELATED"/>
    <property type="match status" value="1"/>
</dbReference>
<dbReference type="InterPro" id="IPR021858">
    <property type="entry name" value="Fun_TF"/>
</dbReference>
<dbReference type="GO" id="GO:0003677">
    <property type="term" value="F:DNA binding"/>
    <property type="evidence" value="ECO:0007669"/>
    <property type="project" value="UniProtKB-KW"/>
</dbReference>
<dbReference type="InterPro" id="IPR001138">
    <property type="entry name" value="Zn2Cys6_DnaBD"/>
</dbReference>
<evidence type="ECO:0000256" key="5">
    <source>
        <dbReference type="ARBA" id="ARBA00022729"/>
    </source>
</evidence>
<dbReference type="EMBL" id="BDHI01000002">
    <property type="protein sequence ID" value="GCB19974.1"/>
    <property type="molecule type" value="Genomic_DNA"/>
</dbReference>
<proteinExistence type="inferred from homology"/>
<comment type="similarity">
    <text evidence="3">Belongs to the glycosyl hydrolase 43 family.</text>
</comment>
<dbReference type="Pfam" id="PF00172">
    <property type="entry name" value="Zn_clus"/>
    <property type="match status" value="1"/>
</dbReference>
<keyword evidence="8" id="KW-0805">Transcription regulation</keyword>
<keyword evidence="7" id="KW-0521">NADP</keyword>
<dbReference type="InterPro" id="IPR050727">
    <property type="entry name" value="GH43_arabinanases"/>
</dbReference>
<dbReference type="Proteomes" id="UP000286921">
    <property type="component" value="Unassembled WGS sequence"/>
</dbReference>
<dbReference type="GO" id="GO:0046558">
    <property type="term" value="F:arabinan endo-1,5-alpha-L-arabinosidase activity"/>
    <property type="evidence" value="ECO:0007669"/>
    <property type="project" value="UniProtKB-EC"/>
</dbReference>
<feature type="signal peptide" evidence="17">
    <location>
        <begin position="1"/>
        <end position="19"/>
    </location>
</feature>
<evidence type="ECO:0000256" key="9">
    <source>
        <dbReference type="ARBA" id="ARBA00023125"/>
    </source>
</evidence>
<dbReference type="InterPro" id="IPR006710">
    <property type="entry name" value="Glyco_hydro_43"/>
</dbReference>
<dbReference type="InterPro" id="IPR002347">
    <property type="entry name" value="SDR_fam"/>
</dbReference>
<dbReference type="Gene3D" id="4.10.240.10">
    <property type="entry name" value="Zn(2)-C6 fungal-type DNA-binding domain"/>
    <property type="match status" value="1"/>
</dbReference>
<evidence type="ECO:0000256" key="12">
    <source>
        <dbReference type="ARBA" id="ARBA00023295"/>
    </source>
</evidence>
<dbReference type="FunFam" id="3.40.50.720:FF:000084">
    <property type="entry name" value="Short-chain dehydrogenase reductase"/>
    <property type="match status" value="1"/>
</dbReference>
<evidence type="ECO:0000256" key="7">
    <source>
        <dbReference type="ARBA" id="ARBA00022857"/>
    </source>
</evidence>
<dbReference type="Gene3D" id="3.40.50.720">
    <property type="entry name" value="NAD(P)-binding Rossmann-like Domain"/>
    <property type="match status" value="1"/>
</dbReference>
<feature type="active site" description="Proton acceptor" evidence="14">
    <location>
        <position position="34"/>
    </location>
</feature>
<feature type="compositionally biased region" description="Polar residues" evidence="16">
    <location>
        <begin position="465"/>
        <end position="496"/>
    </location>
</feature>
<sequence length="1415" mass="156567">MYQLLSVASVPLLASLVHGYADPGACSGVCTTHDPGLIRRESDGTYFLFSTGNKISYVSASSIEGPWTSVGSMLPDGSSIDLDGNDDLWAPDVSYVDGLYYVYYAVSTFGSQDSAIGLATSETMEYGSWTDHGSTGIASSSAKIYNAIDPNLIYADGTYYINFGSFWDDIYQVPMKSTPTAAASSSYNLAYDPSGTHAEEGSYMFQYGDYYYLFYSAGICCGYDTSMPASGEEYHIKVCRSTSPTGDFVDSDGTACTDGGGTMVLESHGEVYGPGGQGVYDDPNLGPVLYYHYMNTTIGYADSDAQFGWNTIDFSSGWPVPKNPDDVRYNGRCYAGDLAWRSETSQIPRPWIAGHHWLVSDQSSEFLLVLVFLLLDGPADCHSLICKRRHVKCDEARPQCGPCAKGQRDCVYGSSYESGTPSIGAKQTTIPVHSSPSSQLTPQVQLHEPLQVLVDVCQHEDASTHRASATASPRGQHSSVPPQISLHQHSHVSPSASIHDFAPSPATDSSVSTRIAPLSWFELLANDAVNADRNFFLSSPHRDVNPACQGSTTHLSVANLRPHNVRECQSFQAASFERDPDIEKRISPAADGHPKLPDAPSSWCTAAPIQLSEQEHLMFKHFVRNMSSWYDFFDPTQQISSKVPQLAMRNIGVMKALLALSARHLSIWHTYKGSGLVPSREDGRRMMDFPDVDRNIAVQYYYETLQYLNKAMQYPSYAYSHEIITTSLLISTYEMVDGSNRDWERHLKGVFWIQRYQNNDGECGGLRQAIWWAWLRQDVWVAMRERRRVFSFWKPKRHISSLSPTELAGFVSYILGQCVNYASREEAASKDIQSRLERGNELLYMLQEWQDYLPPEFNPLPCEQDATVFPPIWVHPPPYAAALQIQSLARILVLSHRPTVNGFQDYRAAQKLLTTSVNTICGIARTISEDNVAASLMSLYCIYGAGMSVHTPHERAALLELIDIFESRVCWPRYSLRNDLESEYRTASSASPQTGGVEVFRRSTRDNQATCNSEIARDIGLFHSKFVCLIDLLAGEDELSSGVPRVEADDRRAGRSPTVGGQFGVNPRQFLKECDVKSDRDAIASSRTCTIAERVQKGRDTPDFQLSKQSNIAFNHCSRTTANPFILLFTMSPTSTDTASAAEAKNGTSTPFVNTMPDSTFSWQVTLAQKVIAITGANRGIGLGIAEVCLANSAKFVYSMDLMEPGEETIALQTRYPNFRYIQTDVTSEESIEKAVNQIVEETGRIDGLVANAGMTKHQPALKFERPELERMFNLNVFGAYFCAQIVARKFMELGIKGSIVMTASMTSYRPNRAAPSAPYGATKAAVRNMCHTLAMEWSKHGIRVNSISPGFVRTAMTYYVETAPDWDTKMEYYGGMPRLADPRELGGAYVYLLSDSSSYTTGIDIPIAGIVGAW</sequence>
<reference evidence="19 20" key="1">
    <citation type="submission" date="2016-09" db="EMBL/GenBank/DDBJ databases">
        <title>Aspergillus awamori IFM 58123T.</title>
        <authorList>
            <person name="Kusuya Y."/>
            <person name="Shimizu M."/>
            <person name="Takahashi H."/>
            <person name="Yaguchi T."/>
        </authorList>
    </citation>
    <scope>NUCLEOTIDE SEQUENCE [LARGE SCALE GENOMIC DNA]</scope>
    <source>
        <strain evidence="19 20">IFM 58123</strain>
    </source>
</reference>
<dbReference type="CDD" id="cd18831">
    <property type="entry name" value="GH43_AnAbnA-like"/>
    <property type="match status" value="1"/>
</dbReference>
<feature type="domain" description="Zn(2)-C6 fungal-type" evidence="18">
    <location>
        <begin position="386"/>
        <end position="412"/>
    </location>
</feature>
<dbReference type="SUPFAM" id="SSF51735">
    <property type="entry name" value="NAD(P)-binding Rossmann-fold domains"/>
    <property type="match status" value="1"/>
</dbReference>
<keyword evidence="6" id="KW-0378">Hydrolase</keyword>
<keyword evidence="9" id="KW-0238">DNA-binding</keyword>
<name>A0A401KKW8_ASPAW</name>
<evidence type="ECO:0000256" key="13">
    <source>
        <dbReference type="ARBA" id="ARBA00042202"/>
    </source>
</evidence>
<dbReference type="SMART" id="SM00066">
    <property type="entry name" value="GAL4"/>
    <property type="match status" value="1"/>
</dbReference>
<protein>
    <recommendedName>
        <fullName evidence="4">arabinan endo-1,5-alpha-L-arabinosidase</fullName>
        <ecNumber evidence="4">3.2.1.99</ecNumber>
    </recommendedName>
    <alternativeName>
        <fullName evidence="13">Endo-1,5-alpha-L-arabinanase A</fullName>
    </alternativeName>
</protein>
<feature type="active site" description="Proton donor" evidence="14">
    <location>
        <position position="200"/>
    </location>
</feature>
<organism evidence="19 20">
    <name type="scientific">Aspergillus awamori</name>
    <name type="common">Black koji mold</name>
    <dbReference type="NCBI Taxonomy" id="105351"/>
    <lineage>
        <taxon>Eukaryota</taxon>
        <taxon>Fungi</taxon>
        <taxon>Dikarya</taxon>
        <taxon>Ascomycota</taxon>
        <taxon>Pezizomycotina</taxon>
        <taxon>Eurotiomycetes</taxon>
        <taxon>Eurotiomycetidae</taxon>
        <taxon>Eurotiales</taxon>
        <taxon>Aspergillaceae</taxon>
        <taxon>Aspergillus</taxon>
    </lineage>
</organism>
<feature type="chain" id="PRO_5019444085" description="arabinan endo-1,5-alpha-L-arabinosidase" evidence="17">
    <location>
        <begin position="20"/>
        <end position="1415"/>
    </location>
</feature>
<keyword evidence="5 17" id="KW-0732">Signal</keyword>
<evidence type="ECO:0000256" key="8">
    <source>
        <dbReference type="ARBA" id="ARBA00023015"/>
    </source>
</evidence>
<dbReference type="Pfam" id="PF04616">
    <property type="entry name" value="Glyco_hydro_43"/>
    <property type="match status" value="1"/>
</dbReference>
<dbReference type="Gene3D" id="2.115.10.20">
    <property type="entry name" value="Glycosyl hydrolase domain, family 43"/>
    <property type="match status" value="1"/>
</dbReference>
<dbReference type="GO" id="GO:0000981">
    <property type="term" value="F:DNA-binding transcription factor activity, RNA polymerase II-specific"/>
    <property type="evidence" value="ECO:0007669"/>
    <property type="project" value="InterPro"/>
</dbReference>
<dbReference type="InterPro" id="IPR023296">
    <property type="entry name" value="Glyco_hydro_beta-prop_sf"/>
</dbReference>
<dbReference type="Pfam" id="PF11951">
    <property type="entry name" value="Fungal_trans_2"/>
    <property type="match status" value="1"/>
</dbReference>
<evidence type="ECO:0000256" key="17">
    <source>
        <dbReference type="SAM" id="SignalP"/>
    </source>
</evidence>
<dbReference type="GO" id="GO:0016491">
    <property type="term" value="F:oxidoreductase activity"/>
    <property type="evidence" value="ECO:0007669"/>
    <property type="project" value="UniProtKB-ARBA"/>
</dbReference>
<dbReference type="InterPro" id="IPR036291">
    <property type="entry name" value="NAD(P)-bd_dom_sf"/>
</dbReference>
<evidence type="ECO:0000256" key="10">
    <source>
        <dbReference type="ARBA" id="ARBA00023163"/>
    </source>
</evidence>
<accession>A0A401KKW8</accession>